<dbReference type="Proteomes" id="UP001283361">
    <property type="component" value="Unassembled WGS sequence"/>
</dbReference>
<sequence length="91" mass="9873">MCFSAPSHEGTAQEVTCPNRKEAASENASHNLLYRILHVSPAKCEVLFLSDGLVGISGLQTLTFGQAHTGQGKQIWLMSARYVNTRLALVT</sequence>
<dbReference type="EMBL" id="JAWDGP010003217">
    <property type="protein sequence ID" value="KAK3776372.1"/>
    <property type="molecule type" value="Genomic_DNA"/>
</dbReference>
<name>A0AAE1DN12_9GAST</name>
<evidence type="ECO:0000313" key="2">
    <source>
        <dbReference type="Proteomes" id="UP001283361"/>
    </source>
</evidence>
<evidence type="ECO:0000313" key="1">
    <source>
        <dbReference type="EMBL" id="KAK3776372.1"/>
    </source>
</evidence>
<protein>
    <submittedName>
        <fullName evidence="1">Uncharacterized protein</fullName>
    </submittedName>
</protein>
<gene>
    <name evidence="1" type="ORF">RRG08_059159</name>
</gene>
<comment type="caution">
    <text evidence="1">The sequence shown here is derived from an EMBL/GenBank/DDBJ whole genome shotgun (WGS) entry which is preliminary data.</text>
</comment>
<proteinExistence type="predicted"/>
<accession>A0AAE1DN12</accession>
<dbReference type="AlphaFoldDB" id="A0AAE1DN12"/>
<keyword evidence="2" id="KW-1185">Reference proteome</keyword>
<reference evidence="1" key="1">
    <citation type="journal article" date="2023" name="G3 (Bethesda)">
        <title>A reference genome for the long-term kleptoplast-retaining sea slug Elysia crispata morphotype clarki.</title>
        <authorList>
            <person name="Eastman K.E."/>
            <person name="Pendleton A.L."/>
            <person name="Shaikh M.A."/>
            <person name="Suttiyut T."/>
            <person name="Ogas R."/>
            <person name="Tomko P."/>
            <person name="Gavelis G."/>
            <person name="Widhalm J.R."/>
            <person name="Wisecaver J.H."/>
        </authorList>
    </citation>
    <scope>NUCLEOTIDE SEQUENCE</scope>
    <source>
        <strain evidence="1">ECLA1</strain>
    </source>
</reference>
<organism evidence="1 2">
    <name type="scientific">Elysia crispata</name>
    <name type="common">lettuce slug</name>
    <dbReference type="NCBI Taxonomy" id="231223"/>
    <lineage>
        <taxon>Eukaryota</taxon>
        <taxon>Metazoa</taxon>
        <taxon>Spiralia</taxon>
        <taxon>Lophotrochozoa</taxon>
        <taxon>Mollusca</taxon>
        <taxon>Gastropoda</taxon>
        <taxon>Heterobranchia</taxon>
        <taxon>Euthyneura</taxon>
        <taxon>Panpulmonata</taxon>
        <taxon>Sacoglossa</taxon>
        <taxon>Placobranchoidea</taxon>
        <taxon>Plakobranchidae</taxon>
        <taxon>Elysia</taxon>
    </lineage>
</organism>